<sequence length="323" mass="35073">MARVSWTLLFLLFLAAAKFSAGQVETPTPPNTAVINTHGKRTTFSCKNNDGNYTTCVATCPSKCSRKCIVACPDCRTFCFCDLFPGTVCGDPRFTGGDGNIFYFHGHKDGDFCLLSDPNLHINAHFIGKHNPALNRDFTWVQALGIMFGDNHQFYIGVQKTATWSDESDRLIITFDGEPVDIPAELNARWVSSSIPALSITRTANANGVILELSGVFTIMANAVPITEEESRIHNYGVGPDDSLAHLDLSFKFHSLSDSVDGVLGQTYRPDYINKLNVSKKMPVMGNSPRFVSSSIFSTDCKAAQFGNGGNSEIAMVTGSGDA</sequence>
<feature type="signal peptide" evidence="1">
    <location>
        <begin position="1"/>
        <end position="22"/>
    </location>
</feature>
<protein>
    <recommendedName>
        <fullName evidence="4">Root cap</fullName>
    </recommendedName>
</protein>
<reference evidence="2" key="1">
    <citation type="journal article" date="2022" name="Cell">
        <title>Repeat-based holocentromeres influence genome architecture and karyotype evolution.</title>
        <authorList>
            <person name="Hofstatter P.G."/>
            <person name="Thangavel G."/>
            <person name="Lux T."/>
            <person name="Neumann P."/>
            <person name="Vondrak T."/>
            <person name="Novak P."/>
            <person name="Zhang M."/>
            <person name="Costa L."/>
            <person name="Castellani M."/>
            <person name="Scott A."/>
            <person name="Toegelov H."/>
            <person name="Fuchs J."/>
            <person name="Mata-Sucre Y."/>
            <person name="Dias Y."/>
            <person name="Vanzela A.L.L."/>
            <person name="Huettel B."/>
            <person name="Almeida C.C.S."/>
            <person name="Simkova H."/>
            <person name="Souza G."/>
            <person name="Pedrosa-Harand A."/>
            <person name="Macas J."/>
            <person name="Mayer K.F.X."/>
            <person name="Houben A."/>
            <person name="Marques A."/>
        </authorList>
    </citation>
    <scope>NUCLEOTIDE SEQUENCE</scope>
    <source>
        <strain evidence="2">RhyBre1mFocal</strain>
    </source>
</reference>
<feature type="chain" id="PRO_5040438304" description="Root cap" evidence="1">
    <location>
        <begin position="23"/>
        <end position="323"/>
    </location>
</feature>
<accession>A0A9Q0D2B8</accession>
<dbReference type="OrthoDB" id="2012063at2759"/>
<dbReference type="EMBL" id="JAMQYH010000001">
    <property type="protein sequence ID" value="KAJ1704165.1"/>
    <property type="molecule type" value="Genomic_DNA"/>
</dbReference>
<name>A0A9Q0D2B8_9POAL</name>
<dbReference type="Pfam" id="PF06830">
    <property type="entry name" value="Root_cap"/>
    <property type="match status" value="1"/>
</dbReference>
<evidence type="ECO:0000313" key="2">
    <source>
        <dbReference type="EMBL" id="KAJ1704165.1"/>
    </source>
</evidence>
<gene>
    <name evidence="2" type="ORF">LUZ63_003944</name>
</gene>
<proteinExistence type="predicted"/>
<evidence type="ECO:0008006" key="4">
    <source>
        <dbReference type="Google" id="ProtNLM"/>
    </source>
</evidence>
<evidence type="ECO:0000313" key="3">
    <source>
        <dbReference type="Proteomes" id="UP001151287"/>
    </source>
</evidence>
<dbReference type="AlphaFoldDB" id="A0A9Q0D2B8"/>
<keyword evidence="1" id="KW-0732">Signal</keyword>
<dbReference type="InterPro" id="IPR009646">
    <property type="entry name" value="Root_cap"/>
</dbReference>
<dbReference type="PANTHER" id="PTHR31656">
    <property type="entry name" value="ROOT CAP DOMAIN-CONTAINING PROTEIN"/>
    <property type="match status" value="1"/>
</dbReference>
<organism evidence="2 3">
    <name type="scientific">Rhynchospora breviuscula</name>
    <dbReference type="NCBI Taxonomy" id="2022672"/>
    <lineage>
        <taxon>Eukaryota</taxon>
        <taxon>Viridiplantae</taxon>
        <taxon>Streptophyta</taxon>
        <taxon>Embryophyta</taxon>
        <taxon>Tracheophyta</taxon>
        <taxon>Spermatophyta</taxon>
        <taxon>Magnoliopsida</taxon>
        <taxon>Liliopsida</taxon>
        <taxon>Poales</taxon>
        <taxon>Cyperaceae</taxon>
        <taxon>Cyperoideae</taxon>
        <taxon>Rhynchosporeae</taxon>
        <taxon>Rhynchospora</taxon>
    </lineage>
</organism>
<comment type="caution">
    <text evidence="2">The sequence shown here is derived from an EMBL/GenBank/DDBJ whole genome shotgun (WGS) entry which is preliminary data.</text>
</comment>
<dbReference type="Proteomes" id="UP001151287">
    <property type="component" value="Unassembled WGS sequence"/>
</dbReference>
<evidence type="ECO:0000256" key="1">
    <source>
        <dbReference type="SAM" id="SignalP"/>
    </source>
</evidence>
<keyword evidence="3" id="KW-1185">Reference proteome</keyword>